<dbReference type="InterPro" id="IPR002018">
    <property type="entry name" value="CarbesteraseB"/>
</dbReference>
<dbReference type="InterPro" id="IPR050309">
    <property type="entry name" value="Type-B_Carboxylest/Lipase"/>
</dbReference>
<name>A0AAD7HEY4_9AGAR</name>
<dbReference type="Proteomes" id="UP001215280">
    <property type="component" value="Unassembled WGS sequence"/>
</dbReference>
<dbReference type="AlphaFoldDB" id="A0AAD7HEY4"/>
<dbReference type="Pfam" id="PF00135">
    <property type="entry name" value="COesterase"/>
    <property type="match status" value="1"/>
</dbReference>
<gene>
    <name evidence="3" type="ORF">DFH07DRAFT_872332</name>
</gene>
<dbReference type="PROSITE" id="PS00941">
    <property type="entry name" value="CARBOXYLESTERASE_B_2"/>
    <property type="match status" value="1"/>
</dbReference>
<protein>
    <submittedName>
        <fullName evidence="3">Esterase 1</fullName>
    </submittedName>
</protein>
<keyword evidence="1" id="KW-0732">Signal</keyword>
<dbReference type="SUPFAM" id="SSF53474">
    <property type="entry name" value="alpha/beta-Hydrolases"/>
    <property type="match status" value="1"/>
</dbReference>
<feature type="chain" id="PRO_5042236080" evidence="1">
    <location>
        <begin position="16"/>
        <end position="539"/>
    </location>
</feature>
<sequence length="539" mass="58289">MTIIFLLSILSCAIATTPTVNLRGTVLYGSDNVPGQEFFGGIPYVEPPVGNLRFRLPVLKTSLGLETFNATEYSPACLQVPLVEVKVVSEDCLTVNVIRPTKIATRELLPVLVWVHGGGFDFNASGLVTQSVSRGTPIVFASFNYRLGPLGFAPGQEAADAGILNLGLRDAMMAFRWIQDNIAIFGGDPTKVTAYGLSAGSITLAELFLNPEMEKFTRGMIFSSGPPSAPPMWNASHRQVDWDNFVRAVPQCQSTLDNATSLDCLRTVNSSALLDAINVATGKADEQFPWVPTIDGPGGIIPESPSQLLQAGNFAHIPFIAGAAIDEGTGFVPPFTNSTEMIKDSLFSNFSASEATSPALEAAVDQILALYPDIPALGCPYNTGNETFGLDSQFKRFAAIVGDIFWIGQRRALNQIASEKGVRSFGYVFDDLPAPNVFPPFLGVFHAVDVNYTFGALASLNGSAAAVHLGKQMVDYWLSFATSLDPNDEHGSKRPLWPHYTTENQVIMQFNSTNLTVIPDDFRAEQISFINSNSVVFRH</sequence>
<accession>A0AAD7HEY4</accession>
<dbReference type="InterPro" id="IPR029058">
    <property type="entry name" value="AB_hydrolase_fold"/>
</dbReference>
<keyword evidence="4" id="KW-1185">Reference proteome</keyword>
<proteinExistence type="predicted"/>
<reference evidence="3" key="1">
    <citation type="submission" date="2023-03" db="EMBL/GenBank/DDBJ databases">
        <title>Massive genome expansion in bonnet fungi (Mycena s.s.) driven by repeated elements and novel gene families across ecological guilds.</title>
        <authorList>
            <consortium name="Lawrence Berkeley National Laboratory"/>
            <person name="Harder C.B."/>
            <person name="Miyauchi S."/>
            <person name="Viragh M."/>
            <person name="Kuo A."/>
            <person name="Thoen E."/>
            <person name="Andreopoulos B."/>
            <person name="Lu D."/>
            <person name="Skrede I."/>
            <person name="Drula E."/>
            <person name="Henrissat B."/>
            <person name="Morin E."/>
            <person name="Kohler A."/>
            <person name="Barry K."/>
            <person name="LaButti K."/>
            <person name="Morin E."/>
            <person name="Salamov A."/>
            <person name="Lipzen A."/>
            <person name="Mereny Z."/>
            <person name="Hegedus B."/>
            <person name="Baldrian P."/>
            <person name="Stursova M."/>
            <person name="Weitz H."/>
            <person name="Taylor A."/>
            <person name="Grigoriev I.V."/>
            <person name="Nagy L.G."/>
            <person name="Martin F."/>
            <person name="Kauserud H."/>
        </authorList>
    </citation>
    <scope>NUCLEOTIDE SEQUENCE</scope>
    <source>
        <strain evidence="3">CBHHK188m</strain>
    </source>
</reference>
<feature type="domain" description="Carboxylesterase type B" evidence="2">
    <location>
        <begin position="14"/>
        <end position="515"/>
    </location>
</feature>
<evidence type="ECO:0000256" key="1">
    <source>
        <dbReference type="SAM" id="SignalP"/>
    </source>
</evidence>
<feature type="signal peptide" evidence="1">
    <location>
        <begin position="1"/>
        <end position="15"/>
    </location>
</feature>
<dbReference type="InterPro" id="IPR019819">
    <property type="entry name" value="Carboxylesterase_B_CS"/>
</dbReference>
<organism evidence="3 4">
    <name type="scientific">Mycena maculata</name>
    <dbReference type="NCBI Taxonomy" id="230809"/>
    <lineage>
        <taxon>Eukaryota</taxon>
        <taxon>Fungi</taxon>
        <taxon>Dikarya</taxon>
        <taxon>Basidiomycota</taxon>
        <taxon>Agaricomycotina</taxon>
        <taxon>Agaricomycetes</taxon>
        <taxon>Agaricomycetidae</taxon>
        <taxon>Agaricales</taxon>
        <taxon>Marasmiineae</taxon>
        <taxon>Mycenaceae</taxon>
        <taxon>Mycena</taxon>
    </lineage>
</organism>
<dbReference type="EMBL" id="JARJLG010000294">
    <property type="protein sequence ID" value="KAJ7719236.1"/>
    <property type="molecule type" value="Genomic_DNA"/>
</dbReference>
<dbReference type="Gene3D" id="3.40.50.1820">
    <property type="entry name" value="alpha/beta hydrolase"/>
    <property type="match status" value="1"/>
</dbReference>
<dbReference type="PANTHER" id="PTHR11559">
    <property type="entry name" value="CARBOXYLESTERASE"/>
    <property type="match status" value="1"/>
</dbReference>
<comment type="caution">
    <text evidence="3">The sequence shown here is derived from an EMBL/GenBank/DDBJ whole genome shotgun (WGS) entry which is preliminary data.</text>
</comment>
<evidence type="ECO:0000313" key="4">
    <source>
        <dbReference type="Proteomes" id="UP001215280"/>
    </source>
</evidence>
<evidence type="ECO:0000259" key="2">
    <source>
        <dbReference type="Pfam" id="PF00135"/>
    </source>
</evidence>
<evidence type="ECO:0000313" key="3">
    <source>
        <dbReference type="EMBL" id="KAJ7719236.1"/>
    </source>
</evidence>